<evidence type="ECO:0000313" key="9">
    <source>
        <dbReference type="EMBL" id="OYD59748.1"/>
    </source>
</evidence>
<dbReference type="SUPFAM" id="SSF101498">
    <property type="entry name" value="Anti-sigma factor FlgM"/>
    <property type="match status" value="1"/>
</dbReference>
<gene>
    <name evidence="9" type="primary">flgM</name>
    <name evidence="9" type="ORF">CGZ90_07665</name>
</gene>
<feature type="region of interest" description="Disordered" evidence="7">
    <location>
        <begin position="1"/>
        <end position="32"/>
    </location>
</feature>
<dbReference type="Proteomes" id="UP000215059">
    <property type="component" value="Unassembled WGS sequence"/>
</dbReference>
<keyword evidence="6" id="KW-0804">Transcription</keyword>
<dbReference type="InterPro" id="IPR031316">
    <property type="entry name" value="FlgM_C"/>
</dbReference>
<evidence type="ECO:0000259" key="8">
    <source>
        <dbReference type="Pfam" id="PF04316"/>
    </source>
</evidence>
<accession>A0A235FEG5</accession>
<dbReference type="InterPro" id="IPR035890">
    <property type="entry name" value="Anti-sigma-28_factor_FlgM_sf"/>
</dbReference>
<keyword evidence="9" id="KW-0966">Cell projection</keyword>
<name>A0A235FEG5_9BACL</name>
<dbReference type="Pfam" id="PF04316">
    <property type="entry name" value="FlgM"/>
    <property type="match status" value="1"/>
</dbReference>
<dbReference type="GO" id="GO:0045892">
    <property type="term" value="P:negative regulation of DNA-templated transcription"/>
    <property type="evidence" value="ECO:0007669"/>
    <property type="project" value="InterPro"/>
</dbReference>
<dbReference type="OrthoDB" id="2991036at2"/>
<dbReference type="AlphaFoldDB" id="A0A235FEG5"/>
<evidence type="ECO:0000256" key="1">
    <source>
        <dbReference type="ARBA" id="ARBA00005322"/>
    </source>
</evidence>
<sequence>MKINNFNPIHNNPYKKQMNEAAGQSKQTPQKRDEINISSEAKNLHTQLKLDAERKAKVEEIKKQVENGTYQVQPEKTAKSFLDFWRKQ</sequence>
<evidence type="ECO:0000256" key="7">
    <source>
        <dbReference type="SAM" id="MobiDB-lite"/>
    </source>
</evidence>
<dbReference type="RefSeq" id="WP_094251709.1">
    <property type="nucleotide sequence ID" value="NZ_JBHLXL010000001.1"/>
</dbReference>
<feature type="domain" description="Anti-sigma-28 factor FlgM C-terminal" evidence="8">
    <location>
        <begin position="33"/>
        <end position="83"/>
    </location>
</feature>
<keyword evidence="5" id="KW-0805">Transcription regulation</keyword>
<evidence type="ECO:0000256" key="6">
    <source>
        <dbReference type="ARBA" id="ARBA00023163"/>
    </source>
</evidence>
<dbReference type="Gene3D" id="6.10.140.30">
    <property type="entry name" value="Anti-sigma-28 factor FlgM"/>
    <property type="match status" value="1"/>
</dbReference>
<proteinExistence type="inferred from homology"/>
<feature type="compositionally biased region" description="Polar residues" evidence="7">
    <location>
        <begin position="1"/>
        <end position="10"/>
    </location>
</feature>
<keyword evidence="9" id="KW-0282">Flagellum</keyword>
<keyword evidence="4" id="KW-1005">Bacterial flagellum biogenesis</keyword>
<dbReference type="InterPro" id="IPR007412">
    <property type="entry name" value="FlgM"/>
</dbReference>
<evidence type="ECO:0000256" key="2">
    <source>
        <dbReference type="ARBA" id="ARBA00017823"/>
    </source>
</evidence>
<reference evidence="9 10" key="1">
    <citation type="submission" date="2017-07" db="EMBL/GenBank/DDBJ databases">
        <title>Fictibacillus sp. nov. GDSW-R2A3 Genome sequencing and assembly.</title>
        <authorList>
            <person name="Mayilraj S."/>
        </authorList>
    </citation>
    <scope>NUCLEOTIDE SEQUENCE [LARGE SCALE GENOMIC DNA]</scope>
    <source>
        <strain evidence="9 10">GDSW-R2A3</strain>
    </source>
</reference>
<dbReference type="GO" id="GO:0044781">
    <property type="term" value="P:bacterial-type flagellum organization"/>
    <property type="evidence" value="ECO:0007669"/>
    <property type="project" value="UniProtKB-KW"/>
</dbReference>
<comment type="similarity">
    <text evidence="1">Belongs to the FlgM family.</text>
</comment>
<evidence type="ECO:0000313" key="10">
    <source>
        <dbReference type="Proteomes" id="UP000215059"/>
    </source>
</evidence>
<dbReference type="EMBL" id="NOII01000001">
    <property type="protein sequence ID" value="OYD59748.1"/>
    <property type="molecule type" value="Genomic_DNA"/>
</dbReference>
<evidence type="ECO:0000256" key="3">
    <source>
        <dbReference type="ARBA" id="ARBA00022491"/>
    </source>
</evidence>
<keyword evidence="3" id="KW-0678">Repressor</keyword>
<comment type="caution">
    <text evidence="9">The sequence shown here is derived from an EMBL/GenBank/DDBJ whole genome shotgun (WGS) entry which is preliminary data.</text>
</comment>
<protein>
    <recommendedName>
        <fullName evidence="2">Negative regulator of flagellin synthesis</fullName>
    </recommendedName>
</protein>
<dbReference type="NCBIfam" id="TIGR03824">
    <property type="entry name" value="FlgM_jcvi"/>
    <property type="match status" value="1"/>
</dbReference>
<keyword evidence="9" id="KW-0969">Cilium</keyword>
<evidence type="ECO:0000256" key="4">
    <source>
        <dbReference type="ARBA" id="ARBA00022795"/>
    </source>
</evidence>
<keyword evidence="10" id="KW-1185">Reference proteome</keyword>
<evidence type="ECO:0000256" key="5">
    <source>
        <dbReference type="ARBA" id="ARBA00023015"/>
    </source>
</evidence>
<organism evidence="9 10">
    <name type="scientific">Fictibacillus aquaticus</name>
    <dbReference type="NCBI Taxonomy" id="2021314"/>
    <lineage>
        <taxon>Bacteria</taxon>
        <taxon>Bacillati</taxon>
        <taxon>Bacillota</taxon>
        <taxon>Bacilli</taxon>
        <taxon>Bacillales</taxon>
        <taxon>Fictibacillaceae</taxon>
        <taxon>Fictibacillus</taxon>
    </lineage>
</organism>